<dbReference type="InterPro" id="IPR010281">
    <property type="entry name" value="DUF885"/>
</dbReference>
<dbReference type="Pfam" id="PF05960">
    <property type="entry name" value="DUF885"/>
    <property type="match status" value="1"/>
</dbReference>
<dbReference type="EMBL" id="JBHUDY010000002">
    <property type="protein sequence ID" value="MFD1613007.1"/>
    <property type="molecule type" value="Genomic_DNA"/>
</dbReference>
<dbReference type="Proteomes" id="UP001597115">
    <property type="component" value="Unassembled WGS sequence"/>
</dbReference>
<evidence type="ECO:0000313" key="3">
    <source>
        <dbReference type="Proteomes" id="UP001597115"/>
    </source>
</evidence>
<gene>
    <name evidence="2" type="ORF">ACFSCW_14475</name>
</gene>
<organism evidence="2 3">
    <name type="scientific">Sphingomonas tabacisoli</name>
    <dbReference type="NCBI Taxonomy" id="2249466"/>
    <lineage>
        <taxon>Bacteria</taxon>
        <taxon>Pseudomonadati</taxon>
        <taxon>Pseudomonadota</taxon>
        <taxon>Alphaproteobacteria</taxon>
        <taxon>Sphingomonadales</taxon>
        <taxon>Sphingomonadaceae</taxon>
        <taxon>Sphingomonas</taxon>
    </lineage>
</organism>
<name>A0ABW4I707_9SPHN</name>
<keyword evidence="1" id="KW-0732">Signal</keyword>
<feature type="chain" id="PRO_5045143531" evidence="1">
    <location>
        <begin position="20"/>
        <end position="581"/>
    </location>
</feature>
<accession>A0ABW4I707</accession>
<proteinExistence type="predicted"/>
<dbReference type="PANTHER" id="PTHR33361:SF2">
    <property type="entry name" value="DUF885 DOMAIN-CONTAINING PROTEIN"/>
    <property type="match status" value="1"/>
</dbReference>
<dbReference type="PANTHER" id="PTHR33361">
    <property type="entry name" value="GLR0591 PROTEIN"/>
    <property type="match status" value="1"/>
</dbReference>
<dbReference type="RefSeq" id="WP_380890663.1">
    <property type="nucleotide sequence ID" value="NZ_JBHUDY010000002.1"/>
</dbReference>
<protein>
    <submittedName>
        <fullName evidence="2">DUF885 domain-containing protein</fullName>
    </submittedName>
</protein>
<evidence type="ECO:0000256" key="1">
    <source>
        <dbReference type="SAM" id="SignalP"/>
    </source>
</evidence>
<reference evidence="3" key="1">
    <citation type="journal article" date="2019" name="Int. J. Syst. Evol. Microbiol.">
        <title>The Global Catalogue of Microorganisms (GCM) 10K type strain sequencing project: providing services to taxonomists for standard genome sequencing and annotation.</title>
        <authorList>
            <consortium name="The Broad Institute Genomics Platform"/>
            <consortium name="The Broad Institute Genome Sequencing Center for Infectious Disease"/>
            <person name="Wu L."/>
            <person name="Ma J."/>
        </authorList>
    </citation>
    <scope>NUCLEOTIDE SEQUENCE [LARGE SCALE GENOMIC DNA]</scope>
    <source>
        <strain evidence="3">CGMCC 1.16275</strain>
    </source>
</reference>
<keyword evidence="3" id="KW-1185">Reference proteome</keyword>
<feature type="signal peptide" evidence="1">
    <location>
        <begin position="1"/>
        <end position="19"/>
    </location>
</feature>
<evidence type="ECO:0000313" key="2">
    <source>
        <dbReference type="EMBL" id="MFD1613007.1"/>
    </source>
</evidence>
<comment type="caution">
    <text evidence="2">The sequence shown here is derived from an EMBL/GenBank/DDBJ whole genome shotgun (WGS) entry which is preliminary data.</text>
</comment>
<sequence length="581" mass="65041">MLKHVIVAALLASATPALATPSQDLAAVLKDHWAWFLQTNPEYATALGVRSYDDRISDLSLAEADRQAKQAQVFLDRLKAIPDAGLSPTERTNKAILSRLLSEQVEGNKYGERQILFTTYYGWHQSAAELANNVPFATHADYESYLTRLAQYPKLNAEALKITRDAVAQGYVQPCDALSGYEKTIIGVVAEDPAKSRFYQPFLGNRPADMSEAEWSAMKARAAKLVTDVLNPEYRKFYDFYTKDYAPKCRKTVGASAMPNGAAWYAYRARVMTTTDKTPEEIHQIGLSEVKRIRAEMDAVAKQAGYASREAFIQELRTNPKYYAKTPEELLAVAALQAKRNDGKLPQYFGRLPRLPYGIKPIPAETAETTTTAYAQAGSLASGLASTYWVNTSKLNQRPFWELPALTTHEAMPGHLFQLGLQQELELPDFRKYEASFTAFVEGWALYTERLGIEMGVYDTPEKQMGRLSYEMWRACRLVVDTGMHAKGWTKAQAVAFMKDNTALTDANIEAEVNRYISWPGQALAYKMGELKIRELRARAEAALGPKFDIKRFHDAVLGQGPVPLDVLDAQINEWIAGEKR</sequence>